<dbReference type="GO" id="GO:0004672">
    <property type="term" value="F:protein kinase activity"/>
    <property type="evidence" value="ECO:0007669"/>
    <property type="project" value="InterPro"/>
</dbReference>
<evidence type="ECO:0000313" key="3">
    <source>
        <dbReference type="Proteomes" id="UP000688137"/>
    </source>
</evidence>
<dbReference type="Pfam" id="PF00069">
    <property type="entry name" value="Pkinase"/>
    <property type="match status" value="1"/>
</dbReference>
<dbReference type="PANTHER" id="PTHR24362">
    <property type="entry name" value="SERINE/THREONINE-PROTEIN KINASE NEK"/>
    <property type="match status" value="1"/>
</dbReference>
<protein>
    <recommendedName>
        <fullName evidence="1">Protein kinase domain-containing protein</fullName>
    </recommendedName>
</protein>
<dbReference type="AlphaFoldDB" id="A0A8S1P9I3"/>
<gene>
    <name evidence="2" type="ORF">PPRIM_AZ9-3.1.T1100029</name>
</gene>
<name>A0A8S1P9I3_PARPR</name>
<dbReference type="InterPro" id="IPR000719">
    <property type="entry name" value="Prot_kinase_dom"/>
</dbReference>
<dbReference type="Proteomes" id="UP000688137">
    <property type="component" value="Unassembled WGS sequence"/>
</dbReference>
<organism evidence="2 3">
    <name type="scientific">Paramecium primaurelia</name>
    <dbReference type="NCBI Taxonomy" id="5886"/>
    <lineage>
        <taxon>Eukaryota</taxon>
        <taxon>Sar</taxon>
        <taxon>Alveolata</taxon>
        <taxon>Ciliophora</taxon>
        <taxon>Intramacronucleata</taxon>
        <taxon>Oligohymenophorea</taxon>
        <taxon>Peniculida</taxon>
        <taxon>Parameciidae</taxon>
        <taxon>Paramecium</taxon>
    </lineage>
</organism>
<comment type="caution">
    <text evidence="2">The sequence shown here is derived from an EMBL/GenBank/DDBJ whole genome shotgun (WGS) entry which is preliminary data.</text>
</comment>
<evidence type="ECO:0000313" key="2">
    <source>
        <dbReference type="EMBL" id="CAD8099564.1"/>
    </source>
</evidence>
<evidence type="ECO:0000259" key="1">
    <source>
        <dbReference type="PROSITE" id="PS50011"/>
    </source>
</evidence>
<dbReference type="OMA" id="YQCINIQ"/>
<dbReference type="EMBL" id="CAJJDM010000113">
    <property type="protein sequence ID" value="CAD8099564.1"/>
    <property type="molecule type" value="Genomic_DNA"/>
</dbReference>
<keyword evidence="3" id="KW-1185">Reference proteome</keyword>
<dbReference type="PANTHER" id="PTHR24362:SF309">
    <property type="entry name" value="PROTEIN KINASE DOMAIN-CONTAINING PROTEIN"/>
    <property type="match status" value="1"/>
</dbReference>
<accession>A0A8S1P9I3</accession>
<feature type="domain" description="Protein kinase" evidence="1">
    <location>
        <begin position="1"/>
        <end position="237"/>
    </location>
</feature>
<dbReference type="GO" id="GO:0005524">
    <property type="term" value="F:ATP binding"/>
    <property type="evidence" value="ECO:0007669"/>
    <property type="project" value="InterPro"/>
</dbReference>
<sequence length="259" mass="30341">MNTQQIQKQLVAKIFKNKKIPDDAEILKLKQLNHPNIVQIYDVYENEKDVIVIMEKCQSSLKNELKLKKEYAEIELLCFLSQILKGYNYLKNQGLEINELKPSNIMIDDNEMIKLSNYGMKCLYNYSVVDIRPYAAPEVFFSNLQTDAKNIYSVIMCQDIIQLGLIMYQLIFQQLPFSLKQNGDVIVFLQKIKKTKLSIPKNKFQKLTDMITEMIVYDHEVRIDIEKLGNILFQNFKRGSRRISSIQPIAAKADDYLYF</sequence>
<reference evidence="2" key="1">
    <citation type="submission" date="2021-01" db="EMBL/GenBank/DDBJ databases">
        <authorList>
            <consortium name="Genoscope - CEA"/>
            <person name="William W."/>
        </authorList>
    </citation>
    <scope>NUCLEOTIDE SEQUENCE</scope>
</reference>
<dbReference type="PROSITE" id="PS50011">
    <property type="entry name" value="PROTEIN_KINASE_DOM"/>
    <property type="match status" value="1"/>
</dbReference>
<proteinExistence type="predicted"/>